<dbReference type="GO" id="GO:0006508">
    <property type="term" value="P:proteolysis"/>
    <property type="evidence" value="ECO:0007669"/>
    <property type="project" value="InterPro"/>
</dbReference>
<dbReference type="SUPFAM" id="SSF50494">
    <property type="entry name" value="Trypsin-like serine proteases"/>
    <property type="match status" value="1"/>
</dbReference>
<reference evidence="2" key="1">
    <citation type="submission" date="2023-03" db="EMBL/GenBank/DDBJ databases">
        <title>Chromosome-level genomes of two armyworms, Mythimna separata and Mythimna loreyi, provide insights into the biosynthesis and reception of sex pheromones.</title>
        <authorList>
            <person name="Zhao H."/>
        </authorList>
    </citation>
    <scope>NUCLEOTIDE SEQUENCE</scope>
    <source>
        <strain evidence="2">BeijingLab</strain>
        <tissue evidence="2">Pupa</tissue>
    </source>
</reference>
<dbReference type="EMBL" id="JARGEI010000020">
    <property type="protein sequence ID" value="KAJ8713393.1"/>
    <property type="molecule type" value="Genomic_DNA"/>
</dbReference>
<sequence length="83" mass="8986">MDRSIFICASGAEGKSTCLGDSGGPLVVNNDDKIVLVGVCSFISSAGCEKGYPAMFARVSAYMDWINELLEIPVEQEIPDYYK</sequence>
<comment type="caution">
    <text evidence="2">The sequence shown here is derived from an EMBL/GenBank/DDBJ whole genome shotgun (WGS) entry which is preliminary data.</text>
</comment>
<gene>
    <name evidence="2" type="ORF">PYW07_013763</name>
</gene>
<dbReference type="InterPro" id="IPR051333">
    <property type="entry name" value="CLIP_Serine_Protease"/>
</dbReference>
<organism evidence="2 3">
    <name type="scientific">Mythimna separata</name>
    <name type="common">Oriental armyworm</name>
    <name type="synonym">Pseudaletia separata</name>
    <dbReference type="NCBI Taxonomy" id="271217"/>
    <lineage>
        <taxon>Eukaryota</taxon>
        <taxon>Metazoa</taxon>
        <taxon>Ecdysozoa</taxon>
        <taxon>Arthropoda</taxon>
        <taxon>Hexapoda</taxon>
        <taxon>Insecta</taxon>
        <taxon>Pterygota</taxon>
        <taxon>Neoptera</taxon>
        <taxon>Endopterygota</taxon>
        <taxon>Lepidoptera</taxon>
        <taxon>Glossata</taxon>
        <taxon>Ditrysia</taxon>
        <taxon>Noctuoidea</taxon>
        <taxon>Noctuidae</taxon>
        <taxon>Noctuinae</taxon>
        <taxon>Hadenini</taxon>
        <taxon>Mythimna</taxon>
    </lineage>
</organism>
<proteinExistence type="predicted"/>
<dbReference type="PANTHER" id="PTHR24260:SF134">
    <property type="entry name" value="AT07769P-RELATED"/>
    <property type="match status" value="1"/>
</dbReference>
<dbReference type="InterPro" id="IPR009003">
    <property type="entry name" value="Peptidase_S1_PA"/>
</dbReference>
<accession>A0AAD7YFD1</accession>
<protein>
    <recommendedName>
        <fullName evidence="1">Peptidase S1 domain-containing protein</fullName>
    </recommendedName>
</protein>
<dbReference type="Gene3D" id="2.40.10.10">
    <property type="entry name" value="Trypsin-like serine proteases"/>
    <property type="match status" value="1"/>
</dbReference>
<keyword evidence="3" id="KW-1185">Reference proteome</keyword>
<dbReference type="InterPro" id="IPR043504">
    <property type="entry name" value="Peptidase_S1_PA_chymotrypsin"/>
</dbReference>
<dbReference type="Pfam" id="PF00089">
    <property type="entry name" value="Trypsin"/>
    <property type="match status" value="1"/>
</dbReference>
<dbReference type="PROSITE" id="PS50240">
    <property type="entry name" value="TRYPSIN_DOM"/>
    <property type="match status" value="1"/>
</dbReference>
<evidence type="ECO:0000313" key="3">
    <source>
        <dbReference type="Proteomes" id="UP001231518"/>
    </source>
</evidence>
<dbReference type="InterPro" id="IPR033116">
    <property type="entry name" value="TRYPSIN_SER"/>
</dbReference>
<dbReference type="AlphaFoldDB" id="A0AAD7YFD1"/>
<name>A0AAD7YFD1_MYTSE</name>
<evidence type="ECO:0000313" key="2">
    <source>
        <dbReference type="EMBL" id="KAJ8713393.1"/>
    </source>
</evidence>
<dbReference type="PROSITE" id="PS00135">
    <property type="entry name" value="TRYPSIN_SER"/>
    <property type="match status" value="1"/>
</dbReference>
<evidence type="ECO:0000259" key="1">
    <source>
        <dbReference type="PROSITE" id="PS50240"/>
    </source>
</evidence>
<dbReference type="InterPro" id="IPR001254">
    <property type="entry name" value="Trypsin_dom"/>
</dbReference>
<dbReference type="Proteomes" id="UP001231518">
    <property type="component" value="Chromosome 4"/>
</dbReference>
<dbReference type="GO" id="GO:0004252">
    <property type="term" value="F:serine-type endopeptidase activity"/>
    <property type="evidence" value="ECO:0007669"/>
    <property type="project" value="InterPro"/>
</dbReference>
<dbReference type="PANTHER" id="PTHR24260">
    <property type="match status" value="1"/>
</dbReference>
<feature type="domain" description="Peptidase S1" evidence="1">
    <location>
        <begin position="1"/>
        <end position="71"/>
    </location>
</feature>